<evidence type="ECO:0000259" key="2">
    <source>
        <dbReference type="PROSITE" id="PS50405"/>
    </source>
</evidence>
<dbReference type="Gene3D" id="1.20.1050.130">
    <property type="match status" value="1"/>
</dbReference>
<dbReference type="SUPFAM" id="SSF47616">
    <property type="entry name" value="GST C-terminal domain-like"/>
    <property type="match status" value="1"/>
</dbReference>
<evidence type="ECO:0000256" key="1">
    <source>
        <dbReference type="SAM" id="MobiDB-lite"/>
    </source>
</evidence>
<proteinExistence type="predicted"/>
<dbReference type="GO" id="GO:0016740">
    <property type="term" value="F:transferase activity"/>
    <property type="evidence" value="ECO:0007669"/>
    <property type="project" value="UniProtKB-KW"/>
</dbReference>
<keyword evidence="4" id="KW-1185">Reference proteome</keyword>
<sequence length="220" mass="23925">MNVFDEQRGQIALYATPGSKDAATVAIILEELRLPHTIHLVSSSSEIQDPNIPASPTLPLMTNISRHGTHHVFSGFAEITTYLLSSHDQHKHISYAQGSKEAEEVARWISVVSTTVADSHNHHNNHDGKDKGPEGDEEVPFARKALGLYLRLEQQLSTARTRFLVGSKCTLADLAAFPYVAAAGSVGLDLERFPELTSWFDRVATLGSVAKGMAAVKLSV</sequence>
<dbReference type="RefSeq" id="XP_024669204.1">
    <property type="nucleotide sequence ID" value="XM_024813821.1"/>
</dbReference>
<gene>
    <name evidence="3" type="ORF">BDW47DRAFT_110878</name>
</gene>
<dbReference type="InterPro" id="IPR004046">
    <property type="entry name" value="GST_C"/>
</dbReference>
<dbReference type="InterPro" id="IPR036282">
    <property type="entry name" value="Glutathione-S-Trfase_C_sf"/>
</dbReference>
<feature type="compositionally biased region" description="Basic and acidic residues" evidence="1">
    <location>
        <begin position="119"/>
        <end position="134"/>
    </location>
</feature>
<accession>A0A2I2F3H2</accession>
<dbReference type="PANTHER" id="PTHR44051">
    <property type="entry name" value="GLUTATHIONE S-TRANSFERASE-RELATED"/>
    <property type="match status" value="1"/>
</dbReference>
<keyword evidence="3" id="KW-0808">Transferase</keyword>
<dbReference type="InterPro" id="IPR010987">
    <property type="entry name" value="Glutathione-S-Trfase_C-like"/>
</dbReference>
<dbReference type="OrthoDB" id="422574at2759"/>
<evidence type="ECO:0000313" key="3">
    <source>
        <dbReference type="EMBL" id="PLB35192.1"/>
    </source>
</evidence>
<feature type="domain" description="GST C-terminal" evidence="2">
    <location>
        <begin position="98"/>
        <end position="220"/>
    </location>
</feature>
<dbReference type="EMBL" id="KZ559166">
    <property type="protein sequence ID" value="PLB35192.1"/>
    <property type="molecule type" value="Genomic_DNA"/>
</dbReference>
<dbReference type="GeneID" id="36520981"/>
<dbReference type="Pfam" id="PF00043">
    <property type="entry name" value="GST_C"/>
    <property type="match status" value="1"/>
</dbReference>
<dbReference type="AlphaFoldDB" id="A0A2I2F3H2"/>
<reference evidence="3 4" key="1">
    <citation type="submission" date="2017-12" db="EMBL/GenBank/DDBJ databases">
        <authorList>
            <consortium name="DOE Joint Genome Institute"/>
            <person name="Haridas S."/>
            <person name="Kjaerbolling I."/>
            <person name="Vesth T.C."/>
            <person name="Frisvad J.C."/>
            <person name="Nybo J.L."/>
            <person name="Theobald S."/>
            <person name="Kuo A."/>
            <person name="Bowyer P."/>
            <person name="Matsuda Y."/>
            <person name="Mondo S."/>
            <person name="Lyhne E.K."/>
            <person name="Kogle M.E."/>
            <person name="Clum A."/>
            <person name="Lipzen A."/>
            <person name="Salamov A."/>
            <person name="Ngan C.Y."/>
            <person name="Daum C."/>
            <person name="Chiniquy J."/>
            <person name="Barry K."/>
            <person name="LaButti K."/>
            <person name="Simmons B.A."/>
            <person name="Magnuson J.K."/>
            <person name="Mortensen U.H."/>
            <person name="Larsen T.O."/>
            <person name="Grigoriev I.V."/>
            <person name="Baker S.E."/>
            <person name="Andersen M.R."/>
            <person name="Nordberg H.P."/>
            <person name="Cantor M.N."/>
            <person name="Hua S.X."/>
        </authorList>
    </citation>
    <scope>NUCLEOTIDE SEQUENCE [LARGE SCALE GENOMIC DNA]</scope>
    <source>
        <strain evidence="3 4">CBS 102.13</strain>
    </source>
</reference>
<dbReference type="Proteomes" id="UP000234585">
    <property type="component" value="Unassembled WGS sequence"/>
</dbReference>
<dbReference type="STRING" id="41067.A0A2I2F3H2"/>
<protein>
    <submittedName>
        <fullName evidence="3">Putative glutathione S-transferase</fullName>
    </submittedName>
</protein>
<dbReference type="PROSITE" id="PS50405">
    <property type="entry name" value="GST_CTER"/>
    <property type="match status" value="1"/>
</dbReference>
<feature type="region of interest" description="Disordered" evidence="1">
    <location>
        <begin position="118"/>
        <end position="137"/>
    </location>
</feature>
<organism evidence="3 4">
    <name type="scientific">Aspergillus candidus</name>
    <dbReference type="NCBI Taxonomy" id="41067"/>
    <lineage>
        <taxon>Eukaryota</taxon>
        <taxon>Fungi</taxon>
        <taxon>Dikarya</taxon>
        <taxon>Ascomycota</taxon>
        <taxon>Pezizomycotina</taxon>
        <taxon>Eurotiomycetes</taxon>
        <taxon>Eurotiomycetidae</taxon>
        <taxon>Eurotiales</taxon>
        <taxon>Aspergillaceae</taxon>
        <taxon>Aspergillus</taxon>
        <taxon>Aspergillus subgen. Circumdati</taxon>
    </lineage>
</organism>
<name>A0A2I2F3H2_ASPCN</name>
<evidence type="ECO:0000313" key="4">
    <source>
        <dbReference type="Proteomes" id="UP000234585"/>
    </source>
</evidence>
<dbReference type="PANTHER" id="PTHR44051:SF8">
    <property type="entry name" value="GLUTATHIONE S-TRANSFERASE GSTA"/>
    <property type="match status" value="1"/>
</dbReference>